<dbReference type="RefSeq" id="WP_236090262.1">
    <property type="nucleotide sequence ID" value="NZ_JAKGSG010000043.1"/>
</dbReference>
<protein>
    <submittedName>
        <fullName evidence="2">EAL domain-containing protein</fullName>
    </submittedName>
</protein>
<dbReference type="Gene3D" id="3.20.20.450">
    <property type="entry name" value="EAL domain"/>
    <property type="match status" value="1"/>
</dbReference>
<name>A0AA41UAB3_9MICO</name>
<comment type="caution">
    <text evidence="2">The sequence shown here is derived from an EMBL/GenBank/DDBJ whole genome shotgun (WGS) entry which is preliminary data.</text>
</comment>
<dbReference type="SUPFAM" id="SSF141868">
    <property type="entry name" value="EAL domain-like"/>
    <property type="match status" value="1"/>
</dbReference>
<accession>A0AA41UAB3</accession>
<dbReference type="CDD" id="cd01948">
    <property type="entry name" value="EAL"/>
    <property type="match status" value="1"/>
</dbReference>
<dbReference type="InterPro" id="IPR001633">
    <property type="entry name" value="EAL_dom"/>
</dbReference>
<dbReference type="PROSITE" id="PS50883">
    <property type="entry name" value="EAL"/>
    <property type="match status" value="1"/>
</dbReference>
<evidence type="ECO:0000313" key="3">
    <source>
        <dbReference type="Proteomes" id="UP001165405"/>
    </source>
</evidence>
<evidence type="ECO:0000313" key="2">
    <source>
        <dbReference type="EMBL" id="MCF4122462.1"/>
    </source>
</evidence>
<dbReference type="InterPro" id="IPR050706">
    <property type="entry name" value="Cyclic-di-GMP_PDE-like"/>
</dbReference>
<proteinExistence type="predicted"/>
<dbReference type="PANTHER" id="PTHR33121">
    <property type="entry name" value="CYCLIC DI-GMP PHOSPHODIESTERASE PDEF"/>
    <property type="match status" value="1"/>
</dbReference>
<dbReference type="SMART" id="SM00052">
    <property type="entry name" value="EAL"/>
    <property type="match status" value="1"/>
</dbReference>
<sequence>MSISDFEAAISQAIDRDELVLHYQPIVSVRTGVLEGFEALVRWDRPGVGLLPPAEFIPVAEKSGLICEIGVWALNNATEQLAAWNRAVGARDLTVAVNVSGRHLNASRIRDDVATALRRSGIDPGRLVLEITETTLVGGVLAMKNLRELRHMGVALSLDDFGAGYNTVEQLTRLPVDIVKIDKDYLDVSTATTRELFRSMVDAVHALGLPVVAEGVEHPDQLELLKAVGVESAQGFAVGLPMAPAELEAHWHASMCVPELPRRGDDGEPVS</sequence>
<evidence type="ECO:0000259" key="1">
    <source>
        <dbReference type="PROSITE" id="PS50883"/>
    </source>
</evidence>
<dbReference type="AlphaFoldDB" id="A0AA41UAB3"/>
<keyword evidence="3" id="KW-1185">Reference proteome</keyword>
<gene>
    <name evidence="2" type="ORF">L1785_15900</name>
</gene>
<organism evidence="2 3">
    <name type="scientific">Antribacter soli</name>
    <dbReference type="NCBI Taxonomy" id="2910976"/>
    <lineage>
        <taxon>Bacteria</taxon>
        <taxon>Bacillati</taxon>
        <taxon>Actinomycetota</taxon>
        <taxon>Actinomycetes</taxon>
        <taxon>Micrococcales</taxon>
        <taxon>Promicromonosporaceae</taxon>
        <taxon>Antribacter</taxon>
    </lineage>
</organism>
<dbReference type="Proteomes" id="UP001165405">
    <property type="component" value="Unassembled WGS sequence"/>
</dbReference>
<dbReference type="Pfam" id="PF00563">
    <property type="entry name" value="EAL"/>
    <property type="match status" value="1"/>
</dbReference>
<reference evidence="2" key="1">
    <citation type="submission" date="2022-01" db="EMBL/GenBank/DDBJ databases">
        <title>Antribacter sp. nov., isolated from Guizhou of China.</title>
        <authorList>
            <person name="Chengliang C."/>
            <person name="Ya Z."/>
        </authorList>
    </citation>
    <scope>NUCLEOTIDE SEQUENCE</scope>
    <source>
        <strain evidence="2">KLBMP 9083</strain>
    </source>
</reference>
<dbReference type="InterPro" id="IPR035919">
    <property type="entry name" value="EAL_sf"/>
</dbReference>
<dbReference type="EMBL" id="JAKGSG010000043">
    <property type="protein sequence ID" value="MCF4122462.1"/>
    <property type="molecule type" value="Genomic_DNA"/>
</dbReference>
<dbReference type="GO" id="GO:0071111">
    <property type="term" value="F:cyclic-guanylate-specific phosphodiesterase activity"/>
    <property type="evidence" value="ECO:0007669"/>
    <property type="project" value="InterPro"/>
</dbReference>
<feature type="domain" description="EAL" evidence="1">
    <location>
        <begin position="3"/>
        <end position="255"/>
    </location>
</feature>
<dbReference type="PANTHER" id="PTHR33121:SF70">
    <property type="entry name" value="SIGNALING PROTEIN YKOW"/>
    <property type="match status" value="1"/>
</dbReference>